<keyword evidence="5" id="KW-1185">Reference proteome</keyword>
<dbReference type="InterPro" id="IPR011493">
    <property type="entry name" value="GLUG"/>
</dbReference>
<evidence type="ECO:0000256" key="2">
    <source>
        <dbReference type="SAM" id="SignalP"/>
    </source>
</evidence>
<dbReference type="AlphaFoldDB" id="A0AAE3E9W5"/>
<feature type="domain" description="GLUG" evidence="3">
    <location>
        <begin position="272"/>
        <end position="303"/>
    </location>
</feature>
<evidence type="ECO:0000259" key="3">
    <source>
        <dbReference type="Pfam" id="PF07581"/>
    </source>
</evidence>
<comment type="caution">
    <text evidence="4">The sequence shown here is derived from an EMBL/GenBank/DDBJ whole genome shotgun (WGS) entry which is preliminary data.</text>
</comment>
<proteinExistence type="predicted"/>
<keyword evidence="1" id="KW-1133">Transmembrane helix</keyword>
<feature type="transmembrane region" description="Helical" evidence="1">
    <location>
        <begin position="719"/>
        <end position="739"/>
    </location>
</feature>
<evidence type="ECO:0000256" key="1">
    <source>
        <dbReference type="SAM" id="Phobius"/>
    </source>
</evidence>
<dbReference type="Pfam" id="PF07581">
    <property type="entry name" value="Glug"/>
    <property type="match status" value="2"/>
</dbReference>
<name>A0AAE3E9W5_9FIRM</name>
<reference evidence="4" key="1">
    <citation type="submission" date="2021-10" db="EMBL/GenBank/DDBJ databases">
        <title>Anaerobic single-cell dispensing facilitates the cultivation of human gut bacteria.</title>
        <authorList>
            <person name="Afrizal A."/>
        </authorList>
    </citation>
    <scope>NUCLEOTIDE SEQUENCE</scope>
    <source>
        <strain evidence="4">CLA-AA-H215</strain>
    </source>
</reference>
<feature type="domain" description="GLUG" evidence="3">
    <location>
        <begin position="304"/>
        <end position="330"/>
    </location>
</feature>
<dbReference type="Proteomes" id="UP001198182">
    <property type="component" value="Unassembled WGS sequence"/>
</dbReference>
<evidence type="ECO:0000313" key="5">
    <source>
        <dbReference type="Proteomes" id="UP001198182"/>
    </source>
</evidence>
<organism evidence="4 5">
    <name type="scientific">Hominifimenecus microfluidus</name>
    <dbReference type="NCBI Taxonomy" id="2885348"/>
    <lineage>
        <taxon>Bacteria</taxon>
        <taxon>Bacillati</taxon>
        <taxon>Bacillota</taxon>
        <taxon>Clostridia</taxon>
        <taxon>Lachnospirales</taxon>
        <taxon>Lachnospiraceae</taxon>
        <taxon>Hominifimenecus</taxon>
    </lineage>
</organism>
<feature type="signal peptide" evidence="2">
    <location>
        <begin position="1"/>
        <end position="25"/>
    </location>
</feature>
<keyword evidence="1" id="KW-0812">Transmembrane</keyword>
<sequence length="747" mass="77544">MKKKLLSLLLALCLVMALVPMTAFAEDAQNINVWDGSTAAAFAGGTGTAENPYQIANGAELAYLASSVNSGETYEDKYFVLTANINLNGLPWTPIANSFSDALFGGTDYRIFAGNFDGKGYTISNVSIGSETTPFESDVFGLFGATGGKISNLNLDTVSIHGVAKIASGYVVGIAGGLVGSSAGSIENCHVTGLAMDMSAPSNGYAAAYWVGGLVGALDGAQLINECSVSGSITEKAGKGSIGGLIGELGKAAKITYSRSDVTVNVKADSRGGANVGGFIGKGNGKTDAETIIRNCYATGNVTGGAYTGGFAGGLWGLNIKNCYASGNVSQAAAAMASFVGTDASDSNYYGSITNCFTTGIVTGSSPFRYAFAEQSSATKRSEITNCYFAVENLGIKNQNESATEKPQDEMKNEAFAAALNGSDDSNGWSFVNGQILCGAEPADYSAVEAAMAAIPTDLTVYTDESVAALNTAVDGVVRGKAFVSQANVNAMAQAIEDAIAALQYKDADYTKVDAAIAKANALNKDNYKDFSAVETTVNAVVRDKNITEQSEVDAMAKAIEDAIAALQYKDADYTKVDAAIAKANALNKDNYKDFTGVEAAVNAVTRGKNITEQTEVDAMAKAIEDAITALQYKDADYTKVDAAIAKANALNKNDYKDFSGVEAAVKAVVRGKNITEQSEVDKMAKTIEDAIAALEKKPASTKPGTSGKSPQTGDTSNLALWIALLFISSGAAIGTTVVSRKKKYNR</sequence>
<keyword evidence="2" id="KW-0732">Signal</keyword>
<gene>
    <name evidence="4" type="ORF">LKD81_09380</name>
</gene>
<evidence type="ECO:0000313" key="4">
    <source>
        <dbReference type="EMBL" id="MCC2231201.1"/>
    </source>
</evidence>
<dbReference type="RefSeq" id="WP_308453726.1">
    <property type="nucleotide sequence ID" value="NZ_JAJEQR010000024.1"/>
</dbReference>
<protein>
    <recommendedName>
        <fullName evidence="3">GLUG domain-containing protein</fullName>
    </recommendedName>
</protein>
<dbReference type="EMBL" id="JAJEQR010000024">
    <property type="protein sequence ID" value="MCC2231201.1"/>
    <property type="molecule type" value="Genomic_DNA"/>
</dbReference>
<dbReference type="Gene3D" id="2.160.20.110">
    <property type="match status" value="1"/>
</dbReference>
<dbReference type="Gene3D" id="1.20.1270.90">
    <property type="entry name" value="AF1782-like"/>
    <property type="match status" value="4"/>
</dbReference>
<keyword evidence="1" id="KW-0472">Membrane</keyword>
<accession>A0AAE3E9W5</accession>
<feature type="chain" id="PRO_5042220401" description="GLUG domain-containing protein" evidence="2">
    <location>
        <begin position="26"/>
        <end position="747"/>
    </location>
</feature>